<dbReference type="Proteomes" id="UP000253517">
    <property type="component" value="Unassembled WGS sequence"/>
</dbReference>
<dbReference type="Gene3D" id="3.40.50.12370">
    <property type="match status" value="1"/>
</dbReference>
<dbReference type="Pfam" id="PF00582">
    <property type="entry name" value="Usp"/>
    <property type="match status" value="1"/>
</dbReference>
<name>A0A369A6S7_9FLAO</name>
<evidence type="ECO:0000313" key="4">
    <source>
        <dbReference type="Proteomes" id="UP000253517"/>
    </source>
</evidence>
<dbReference type="InterPro" id="IPR006015">
    <property type="entry name" value="Universal_stress_UspA"/>
</dbReference>
<gene>
    <name evidence="3" type="ORF">DES35_101123</name>
</gene>
<proteinExistence type="inferred from homology"/>
<evidence type="ECO:0000313" key="3">
    <source>
        <dbReference type="EMBL" id="RCX04853.1"/>
    </source>
</evidence>
<evidence type="ECO:0000259" key="2">
    <source>
        <dbReference type="Pfam" id="PF00582"/>
    </source>
</evidence>
<organism evidence="3 4">
    <name type="scientific">Schleiferia thermophila</name>
    <dbReference type="NCBI Taxonomy" id="884107"/>
    <lineage>
        <taxon>Bacteria</taxon>
        <taxon>Pseudomonadati</taxon>
        <taxon>Bacteroidota</taxon>
        <taxon>Flavobacteriia</taxon>
        <taxon>Flavobacteriales</taxon>
        <taxon>Schleiferiaceae</taxon>
        <taxon>Schleiferia</taxon>
    </lineage>
</organism>
<accession>A0A369A6S7</accession>
<dbReference type="InterPro" id="IPR006016">
    <property type="entry name" value="UspA"/>
</dbReference>
<comment type="similarity">
    <text evidence="1">Belongs to the universal stress protein A family.</text>
</comment>
<keyword evidence="4" id="KW-1185">Reference proteome</keyword>
<dbReference type="PANTHER" id="PTHR46268">
    <property type="entry name" value="STRESS RESPONSE PROTEIN NHAX"/>
    <property type="match status" value="1"/>
</dbReference>
<dbReference type="EMBL" id="QPJS01000001">
    <property type="protein sequence ID" value="RCX04853.1"/>
    <property type="molecule type" value="Genomic_DNA"/>
</dbReference>
<dbReference type="PRINTS" id="PR01438">
    <property type="entry name" value="UNVRSLSTRESS"/>
</dbReference>
<reference evidence="3 4" key="1">
    <citation type="submission" date="2018-07" db="EMBL/GenBank/DDBJ databases">
        <title>Genomic Encyclopedia of Type Strains, Phase IV (KMG-IV): sequencing the most valuable type-strain genomes for metagenomic binning, comparative biology and taxonomic classification.</title>
        <authorList>
            <person name="Goeker M."/>
        </authorList>
    </citation>
    <scope>NUCLEOTIDE SEQUENCE [LARGE SCALE GENOMIC DNA]</scope>
    <source>
        <strain evidence="3 4">DSM 21410</strain>
    </source>
</reference>
<evidence type="ECO:0000256" key="1">
    <source>
        <dbReference type="ARBA" id="ARBA00008791"/>
    </source>
</evidence>
<dbReference type="CDD" id="cd00293">
    <property type="entry name" value="USP-like"/>
    <property type="match status" value="1"/>
</dbReference>
<feature type="domain" description="UspA" evidence="2">
    <location>
        <begin position="7"/>
        <end position="145"/>
    </location>
</feature>
<dbReference type="AlphaFoldDB" id="A0A369A6S7"/>
<dbReference type="PANTHER" id="PTHR46268:SF6">
    <property type="entry name" value="UNIVERSAL STRESS PROTEIN UP12"/>
    <property type="match status" value="1"/>
</dbReference>
<dbReference type="RefSeq" id="WP_037360931.1">
    <property type="nucleotide sequence ID" value="NZ_BHZF01000001.1"/>
</dbReference>
<comment type="caution">
    <text evidence="3">The sequence shown here is derived from an EMBL/GenBank/DDBJ whole genome shotgun (WGS) entry which is preliminary data.</text>
</comment>
<sequence length="293" mass="32809">MEKALSKILVPIGFSEQSLLALQQAVLFGKAMKAKLYLLSVLEESSLLDRIFSQDEETEVKLRKTLEEKLEQLAIETRNNSGLEVEYLISKGTVYEEIAKTVELLDADLVVMGTNGRPSNFRKRFVGSNAYRTVTAVKPPVLVVKGVNNPNSVSRIIFPVMTDPKSREKTPTVIHFARLFKAKVVFVGLFTTGEEREKLLPILRQLDRVFEDAGIPHETHLKQVTSSNKKIEELLEFSYSQNGDIIAITEEGEEPDLATRLLGTDVQEVLYYSEIPVLAITPRRVIYGGIIGS</sequence>
<protein>
    <submittedName>
        <fullName evidence="3">Nucleotide-binding universal stress UspA family protein</fullName>
    </submittedName>
</protein>
<dbReference type="SUPFAM" id="SSF52402">
    <property type="entry name" value="Adenine nucleotide alpha hydrolases-like"/>
    <property type="match status" value="2"/>
</dbReference>